<sequence>MSLVDVCLIRSSGPAGEPVLRLGVGVLDEYLEFVAGRCRPNTTLAVAYDLRVFFTVVGKAPEEVRPRDVLAFMTAQRAGQPSIAGTARLVDEEGAGVSNRTLRRRLSSVSGLYAFLHARGDVATNPVPRGLPTRRERHRPRQGVPLVRGIRTVPRILAPAEVDALTAALRTHRDRAMVAAMVLGGLRRCEVLGLRLGDLRVAERRVFIAEGKGGHQRLVPVSGRFFDHARAYLEHERPSDAESDQLFVVLKRPRRGQALTAAGLDEILAGARGRAGLEHATCHELRHTCLTRLREAGMALEAVQAQAGHASIESTRIYLHLADDWLASQYRRAAEVIDAQVFAGNPDHTATPSAMAEEAR</sequence>
<dbReference type="GO" id="GO:0015074">
    <property type="term" value="P:DNA integration"/>
    <property type="evidence" value="ECO:0007669"/>
    <property type="project" value="UniProtKB-KW"/>
</dbReference>
<keyword evidence="4" id="KW-0233">DNA recombination</keyword>
<dbReference type="AlphaFoldDB" id="A0A417XRJ5"/>
<evidence type="ECO:0000256" key="2">
    <source>
        <dbReference type="ARBA" id="ARBA00022908"/>
    </source>
</evidence>
<evidence type="ECO:0000256" key="3">
    <source>
        <dbReference type="ARBA" id="ARBA00023125"/>
    </source>
</evidence>
<evidence type="ECO:0000256" key="4">
    <source>
        <dbReference type="ARBA" id="ARBA00023172"/>
    </source>
</evidence>
<accession>A0A417XRJ5</accession>
<name>A0A417XRJ5_9ACTN</name>
<dbReference type="InterPro" id="IPR002104">
    <property type="entry name" value="Integrase_catalytic"/>
</dbReference>
<organism evidence="8 9">
    <name type="scientific">Nocardioides immobilis</name>
    <dbReference type="NCBI Taxonomy" id="2049295"/>
    <lineage>
        <taxon>Bacteria</taxon>
        <taxon>Bacillati</taxon>
        <taxon>Actinomycetota</taxon>
        <taxon>Actinomycetes</taxon>
        <taxon>Propionibacteriales</taxon>
        <taxon>Nocardioidaceae</taxon>
        <taxon>Nocardioides</taxon>
    </lineage>
</organism>
<gene>
    <name evidence="8" type="ORF">D0Z08_31540</name>
</gene>
<dbReference type="PROSITE" id="PS51898">
    <property type="entry name" value="TYR_RECOMBINASE"/>
    <property type="match status" value="1"/>
</dbReference>
<dbReference type="Gene3D" id="1.10.150.130">
    <property type="match status" value="1"/>
</dbReference>
<dbReference type="Gene3D" id="1.10.443.10">
    <property type="entry name" value="Intergrase catalytic core"/>
    <property type="match status" value="1"/>
</dbReference>
<keyword evidence="9" id="KW-1185">Reference proteome</keyword>
<dbReference type="InterPro" id="IPR050090">
    <property type="entry name" value="Tyrosine_recombinase_XerCD"/>
</dbReference>
<comment type="similarity">
    <text evidence="1">Belongs to the 'phage' integrase family.</text>
</comment>
<evidence type="ECO:0000259" key="7">
    <source>
        <dbReference type="PROSITE" id="PS51900"/>
    </source>
</evidence>
<dbReference type="OrthoDB" id="3216232at2"/>
<dbReference type="EMBL" id="QXGH01000065">
    <property type="protein sequence ID" value="RHW22409.1"/>
    <property type="molecule type" value="Genomic_DNA"/>
</dbReference>
<dbReference type="GO" id="GO:0006310">
    <property type="term" value="P:DNA recombination"/>
    <property type="evidence" value="ECO:0007669"/>
    <property type="project" value="UniProtKB-KW"/>
</dbReference>
<proteinExistence type="inferred from homology"/>
<evidence type="ECO:0000256" key="1">
    <source>
        <dbReference type="ARBA" id="ARBA00008857"/>
    </source>
</evidence>
<evidence type="ECO:0000313" key="9">
    <source>
        <dbReference type="Proteomes" id="UP000283644"/>
    </source>
</evidence>
<dbReference type="RefSeq" id="WP_118929243.1">
    <property type="nucleotide sequence ID" value="NZ_QXGH01000065.1"/>
</dbReference>
<comment type="caution">
    <text evidence="8">The sequence shown here is derived from an EMBL/GenBank/DDBJ whole genome shotgun (WGS) entry which is preliminary data.</text>
</comment>
<dbReference type="PROSITE" id="PS51900">
    <property type="entry name" value="CB"/>
    <property type="match status" value="1"/>
</dbReference>
<dbReference type="InterPro" id="IPR013762">
    <property type="entry name" value="Integrase-like_cat_sf"/>
</dbReference>
<dbReference type="InterPro" id="IPR004107">
    <property type="entry name" value="Integrase_SAM-like_N"/>
</dbReference>
<dbReference type="PANTHER" id="PTHR30349">
    <property type="entry name" value="PHAGE INTEGRASE-RELATED"/>
    <property type="match status" value="1"/>
</dbReference>
<dbReference type="SUPFAM" id="SSF56349">
    <property type="entry name" value="DNA breaking-rejoining enzymes"/>
    <property type="match status" value="1"/>
</dbReference>
<feature type="domain" description="Tyr recombinase" evidence="6">
    <location>
        <begin position="152"/>
        <end position="331"/>
    </location>
</feature>
<feature type="domain" description="Core-binding (CB)" evidence="7">
    <location>
        <begin position="21"/>
        <end position="117"/>
    </location>
</feature>
<protein>
    <submittedName>
        <fullName evidence="8">Integrase</fullName>
    </submittedName>
</protein>
<dbReference type="Pfam" id="PF00589">
    <property type="entry name" value="Phage_integrase"/>
    <property type="match status" value="1"/>
</dbReference>
<keyword evidence="2" id="KW-0229">DNA integration</keyword>
<evidence type="ECO:0000259" key="6">
    <source>
        <dbReference type="PROSITE" id="PS51898"/>
    </source>
</evidence>
<reference evidence="8 9" key="1">
    <citation type="submission" date="2018-09" db="EMBL/GenBank/DDBJ databases">
        <title>Genome sequencing of Nocardioides immobilis CCTCC AB 2017083 for comparison to Nocardioides silvaticus.</title>
        <authorList>
            <person name="Li C."/>
            <person name="Wang G."/>
        </authorList>
    </citation>
    <scope>NUCLEOTIDE SEQUENCE [LARGE SCALE GENOMIC DNA]</scope>
    <source>
        <strain evidence="8 9">CCTCC AB 2017083</strain>
    </source>
</reference>
<keyword evidence="3 5" id="KW-0238">DNA-binding</keyword>
<dbReference type="Proteomes" id="UP000283644">
    <property type="component" value="Unassembled WGS sequence"/>
</dbReference>
<dbReference type="PANTHER" id="PTHR30349:SF41">
    <property type="entry name" value="INTEGRASE_RECOMBINASE PROTEIN MJ0367-RELATED"/>
    <property type="match status" value="1"/>
</dbReference>
<dbReference type="GO" id="GO:0003677">
    <property type="term" value="F:DNA binding"/>
    <property type="evidence" value="ECO:0007669"/>
    <property type="project" value="UniProtKB-UniRule"/>
</dbReference>
<dbReference type="InterPro" id="IPR010998">
    <property type="entry name" value="Integrase_recombinase_N"/>
</dbReference>
<dbReference type="InterPro" id="IPR011010">
    <property type="entry name" value="DNA_brk_join_enz"/>
</dbReference>
<evidence type="ECO:0000313" key="8">
    <source>
        <dbReference type="EMBL" id="RHW22409.1"/>
    </source>
</evidence>
<dbReference type="InterPro" id="IPR044068">
    <property type="entry name" value="CB"/>
</dbReference>
<dbReference type="Pfam" id="PF02899">
    <property type="entry name" value="Phage_int_SAM_1"/>
    <property type="match status" value="1"/>
</dbReference>
<evidence type="ECO:0000256" key="5">
    <source>
        <dbReference type="PROSITE-ProRule" id="PRU01248"/>
    </source>
</evidence>